<accession>E3LC97</accession>
<feature type="region of interest" description="Disordered" evidence="1">
    <location>
        <begin position="28"/>
        <end position="61"/>
    </location>
</feature>
<dbReference type="Proteomes" id="UP000008281">
    <property type="component" value="Unassembled WGS sequence"/>
</dbReference>
<evidence type="ECO:0000256" key="1">
    <source>
        <dbReference type="SAM" id="MobiDB-lite"/>
    </source>
</evidence>
<evidence type="ECO:0000313" key="3">
    <source>
        <dbReference type="Proteomes" id="UP000008281"/>
    </source>
</evidence>
<dbReference type="OrthoDB" id="10352761at2759"/>
<reference evidence="2" key="1">
    <citation type="submission" date="2007-07" db="EMBL/GenBank/DDBJ databases">
        <title>PCAP assembly of the Caenorhabditis remanei genome.</title>
        <authorList>
            <consortium name="The Caenorhabditis remanei Sequencing Consortium"/>
            <person name="Wilson R.K."/>
        </authorList>
    </citation>
    <scope>NUCLEOTIDE SEQUENCE [LARGE SCALE GENOMIC DNA]</scope>
    <source>
        <strain evidence="2">PB4641</strain>
    </source>
</reference>
<dbReference type="EMBL" id="DS268407">
    <property type="protein sequence ID" value="EFO82676.1"/>
    <property type="molecule type" value="Genomic_DNA"/>
</dbReference>
<protein>
    <submittedName>
        <fullName evidence="2">Uncharacterized protein</fullName>
    </submittedName>
</protein>
<dbReference type="HOGENOM" id="CLU_2401712_0_0_1"/>
<dbReference type="OMA" id="YLSYFGH"/>
<proteinExistence type="predicted"/>
<gene>
    <name evidence="2" type="ORF">CRE_00487</name>
</gene>
<dbReference type="FunCoup" id="E3LC97">
    <property type="interactions" value="478"/>
</dbReference>
<dbReference type="InParanoid" id="E3LC97"/>
<organism evidence="3">
    <name type="scientific">Caenorhabditis remanei</name>
    <name type="common">Caenorhabditis vulgaris</name>
    <dbReference type="NCBI Taxonomy" id="31234"/>
    <lineage>
        <taxon>Eukaryota</taxon>
        <taxon>Metazoa</taxon>
        <taxon>Ecdysozoa</taxon>
        <taxon>Nematoda</taxon>
        <taxon>Chromadorea</taxon>
        <taxon>Rhabditida</taxon>
        <taxon>Rhabditina</taxon>
        <taxon>Rhabditomorpha</taxon>
        <taxon>Rhabditoidea</taxon>
        <taxon>Rhabditidae</taxon>
        <taxon>Peloderinae</taxon>
        <taxon>Caenorhabditis</taxon>
    </lineage>
</organism>
<feature type="compositionally biased region" description="Polar residues" evidence="1">
    <location>
        <begin position="51"/>
        <end position="61"/>
    </location>
</feature>
<dbReference type="eggNOG" id="ENOG502TIHN">
    <property type="taxonomic scope" value="Eukaryota"/>
</dbReference>
<keyword evidence="3" id="KW-1185">Reference proteome</keyword>
<sequence length="93" mass="10632">MADETVEIQTATSHVARRSKLDELLQSVANGGATPRSNSWSREQQADMEAQQLTQSARSPRSKASQGYLSYFGHLSNPFLFFTHDFRFTRFFR</sequence>
<evidence type="ECO:0000313" key="2">
    <source>
        <dbReference type="EMBL" id="EFO82676.1"/>
    </source>
</evidence>
<name>E3LC97_CAERE</name>
<dbReference type="AlphaFoldDB" id="E3LC97"/>